<evidence type="ECO:0000313" key="3">
    <source>
        <dbReference type="EMBL" id="KAF9487470.1"/>
    </source>
</evidence>
<gene>
    <name evidence="3" type="ORF">BDN71DRAFT_1594479</name>
</gene>
<sequence length="788" mass="89612">MSDIVTRTDYLTPQKAFSADRLNKPKSFATILKNKKLKVLVKRFSDITTTKYDLLVKLLNHASSLIRAAWATDKDLIVFRDNHSYSPTNHPNDTRAGEPDIVTILDSINKLINKDPTKRIPWHHVLSPVEEKGNADRKDGPAQSAAYLAFANQSRPDMVGMYGISISPEGYIIQYSCPAGLQTSDEFSWDDITPFLSYVYTLYIPRADFPSRDPSISLAESDDPLGTPIWDIRDGDEVYANCAVKVVGDPWRRMTWVARVGTSPVTIKDSYRDVHASFREGELYDILHKEGPAPGFLQIEKEYDVQCERGRPISVTVGTTTRVKTRLIMNTWGEPLRECVGLIDFLKCMYDILEAHRWAIMERNIIHRDISHGNIFIQAKDVDEKKKKDFAGKTYRPIFVNEIIENEENADPTSRLGDMDNAAELDREKAVSRLFVSKKIHVNDEPLRCRTGTPKFIARSPAAGRLLIAERCSKPMPELPDELAAKYIKAYPNDRSGLRALIDNDETYHGGVFNDRRVNKKYDDKPRLTITEFQHRPRHDAESVFWCMVAFLLVAVPLGSPQEDEKEIKLNHAWKLIANHQVGDSDDVEDRRFGLLRADEDQWKSWLHPYLDHVGRLLVLLARQVSPEWGLCDPPPHMLHLHEAMQRLILIHIADWKKNGKDVEFDPRRGRPAQAPDHPPPPQVSYTQSVDGQHIASSALRKKRGSQNIEQKEDSQAKRRRMTRAETDTLGPRSLPPTPPLARRFPRFHDHEVDRNLPSTLGSASGSLTLEWPPLAANAFYTVTKGDA</sequence>
<evidence type="ECO:0000313" key="4">
    <source>
        <dbReference type="Proteomes" id="UP000807025"/>
    </source>
</evidence>
<reference evidence="3" key="1">
    <citation type="submission" date="2020-11" db="EMBL/GenBank/DDBJ databases">
        <authorList>
            <consortium name="DOE Joint Genome Institute"/>
            <person name="Ahrendt S."/>
            <person name="Riley R."/>
            <person name="Andreopoulos W."/>
            <person name="Labutti K."/>
            <person name="Pangilinan J."/>
            <person name="Ruiz-Duenas F.J."/>
            <person name="Barrasa J.M."/>
            <person name="Sanchez-Garcia M."/>
            <person name="Camarero S."/>
            <person name="Miyauchi S."/>
            <person name="Serrano A."/>
            <person name="Linde D."/>
            <person name="Babiker R."/>
            <person name="Drula E."/>
            <person name="Ayuso-Fernandez I."/>
            <person name="Pacheco R."/>
            <person name="Padilla G."/>
            <person name="Ferreira P."/>
            <person name="Barriuso J."/>
            <person name="Kellner H."/>
            <person name="Castanera R."/>
            <person name="Alfaro M."/>
            <person name="Ramirez L."/>
            <person name="Pisabarro A.G."/>
            <person name="Kuo A."/>
            <person name="Tritt A."/>
            <person name="Lipzen A."/>
            <person name="He G."/>
            <person name="Yan M."/>
            <person name="Ng V."/>
            <person name="Cullen D."/>
            <person name="Martin F."/>
            <person name="Rosso M.-N."/>
            <person name="Henrissat B."/>
            <person name="Hibbett D."/>
            <person name="Martinez A.T."/>
            <person name="Grigoriev I.V."/>
        </authorList>
    </citation>
    <scope>NUCLEOTIDE SEQUENCE</scope>
    <source>
        <strain evidence="3">ATCC 90797</strain>
    </source>
</reference>
<evidence type="ECO:0000259" key="2">
    <source>
        <dbReference type="Pfam" id="PF17667"/>
    </source>
</evidence>
<dbReference type="InterPro" id="IPR008266">
    <property type="entry name" value="Tyr_kinase_AS"/>
</dbReference>
<dbReference type="SUPFAM" id="SSF56112">
    <property type="entry name" value="Protein kinase-like (PK-like)"/>
    <property type="match status" value="1"/>
</dbReference>
<feature type="region of interest" description="Disordered" evidence="1">
    <location>
        <begin position="662"/>
        <end position="745"/>
    </location>
</feature>
<name>A0A9P5ZIZ2_PLEER</name>
<dbReference type="InterPro" id="IPR011009">
    <property type="entry name" value="Kinase-like_dom_sf"/>
</dbReference>
<dbReference type="AlphaFoldDB" id="A0A9P5ZIZ2"/>
<accession>A0A9P5ZIZ2</accession>
<dbReference type="Proteomes" id="UP000807025">
    <property type="component" value="Unassembled WGS sequence"/>
</dbReference>
<feature type="domain" description="Fungal-type protein kinase" evidence="2">
    <location>
        <begin position="307"/>
        <end position="458"/>
    </location>
</feature>
<dbReference type="EMBL" id="MU154775">
    <property type="protein sequence ID" value="KAF9487470.1"/>
    <property type="molecule type" value="Genomic_DNA"/>
</dbReference>
<dbReference type="OrthoDB" id="2996483at2759"/>
<dbReference type="PROSITE" id="PS00109">
    <property type="entry name" value="PROTEIN_KINASE_TYR"/>
    <property type="match status" value="1"/>
</dbReference>
<keyword evidence="4" id="KW-1185">Reference proteome</keyword>
<protein>
    <recommendedName>
        <fullName evidence="2">Fungal-type protein kinase domain-containing protein</fullName>
    </recommendedName>
</protein>
<proteinExistence type="predicted"/>
<dbReference type="GO" id="GO:0004672">
    <property type="term" value="F:protein kinase activity"/>
    <property type="evidence" value="ECO:0007669"/>
    <property type="project" value="InterPro"/>
</dbReference>
<comment type="caution">
    <text evidence="3">The sequence shown here is derived from an EMBL/GenBank/DDBJ whole genome shotgun (WGS) entry which is preliminary data.</text>
</comment>
<organism evidence="3 4">
    <name type="scientific">Pleurotus eryngii</name>
    <name type="common">Boletus of the steppes</name>
    <dbReference type="NCBI Taxonomy" id="5323"/>
    <lineage>
        <taxon>Eukaryota</taxon>
        <taxon>Fungi</taxon>
        <taxon>Dikarya</taxon>
        <taxon>Basidiomycota</taxon>
        <taxon>Agaricomycotina</taxon>
        <taxon>Agaricomycetes</taxon>
        <taxon>Agaricomycetidae</taxon>
        <taxon>Agaricales</taxon>
        <taxon>Pleurotineae</taxon>
        <taxon>Pleurotaceae</taxon>
        <taxon>Pleurotus</taxon>
    </lineage>
</organism>
<feature type="compositionally biased region" description="Basic and acidic residues" evidence="1">
    <location>
        <begin position="710"/>
        <end position="727"/>
    </location>
</feature>
<evidence type="ECO:0000256" key="1">
    <source>
        <dbReference type="SAM" id="MobiDB-lite"/>
    </source>
</evidence>
<dbReference type="Pfam" id="PF17667">
    <property type="entry name" value="Pkinase_fungal"/>
    <property type="match status" value="1"/>
</dbReference>
<dbReference type="InterPro" id="IPR040976">
    <property type="entry name" value="Pkinase_fungal"/>
</dbReference>